<protein>
    <recommendedName>
        <fullName evidence="8">Tryptophan synthase alpha chain</fullName>
        <ecNumber evidence="8">4.2.1.20</ecNumber>
    </recommendedName>
</protein>
<dbReference type="Gene3D" id="3.20.20.70">
    <property type="entry name" value="Aldolase class I"/>
    <property type="match status" value="1"/>
</dbReference>
<feature type="active site" description="Proton acceptor" evidence="8">
    <location>
        <position position="66"/>
    </location>
</feature>
<comment type="similarity">
    <text evidence="8 9">Belongs to the TrpA family.</text>
</comment>
<dbReference type="PROSITE" id="PS00167">
    <property type="entry name" value="TRP_SYNTHASE_ALPHA"/>
    <property type="match status" value="1"/>
</dbReference>
<reference evidence="11" key="1">
    <citation type="journal article" date="2019" name="Int. J. Syst. Evol. Microbiol.">
        <title>The Global Catalogue of Microorganisms (GCM) 10K type strain sequencing project: providing services to taxonomists for standard genome sequencing and annotation.</title>
        <authorList>
            <consortium name="The Broad Institute Genomics Platform"/>
            <consortium name="The Broad Institute Genome Sequencing Center for Infectious Disease"/>
            <person name="Wu L."/>
            <person name="Ma J."/>
        </authorList>
    </citation>
    <scope>NUCLEOTIDE SEQUENCE [LARGE SCALE GENOMIC DNA]</scope>
    <source>
        <strain evidence="11">JCM 14046</strain>
    </source>
</reference>
<keyword evidence="5 8" id="KW-0057">Aromatic amino acid biosynthesis</keyword>
<dbReference type="RefSeq" id="WP_344004936.1">
    <property type="nucleotide sequence ID" value="NZ_BAAAMY010000002.1"/>
</dbReference>
<evidence type="ECO:0000256" key="1">
    <source>
        <dbReference type="ARBA" id="ARBA00004733"/>
    </source>
</evidence>
<evidence type="ECO:0000313" key="11">
    <source>
        <dbReference type="Proteomes" id="UP001501612"/>
    </source>
</evidence>
<evidence type="ECO:0000256" key="2">
    <source>
        <dbReference type="ARBA" id="ARBA00011270"/>
    </source>
</evidence>
<evidence type="ECO:0000256" key="7">
    <source>
        <dbReference type="ARBA" id="ARBA00049047"/>
    </source>
</evidence>
<evidence type="ECO:0000256" key="5">
    <source>
        <dbReference type="ARBA" id="ARBA00023141"/>
    </source>
</evidence>
<dbReference type="Proteomes" id="UP001501612">
    <property type="component" value="Unassembled WGS sequence"/>
</dbReference>
<evidence type="ECO:0000256" key="9">
    <source>
        <dbReference type="RuleBase" id="RU003662"/>
    </source>
</evidence>
<evidence type="ECO:0000256" key="3">
    <source>
        <dbReference type="ARBA" id="ARBA00022605"/>
    </source>
</evidence>
<keyword evidence="6 8" id="KW-0456">Lyase</keyword>
<keyword evidence="11" id="KW-1185">Reference proteome</keyword>
<dbReference type="CDD" id="cd04724">
    <property type="entry name" value="Tryptophan_synthase_alpha"/>
    <property type="match status" value="1"/>
</dbReference>
<gene>
    <name evidence="8 10" type="primary">trpA</name>
    <name evidence="10" type="ORF">GCM10009737_11450</name>
</gene>
<comment type="subunit">
    <text evidence="2 8">Tetramer of two alpha and two beta chains.</text>
</comment>
<dbReference type="PANTHER" id="PTHR43406:SF1">
    <property type="entry name" value="TRYPTOPHAN SYNTHASE ALPHA CHAIN, CHLOROPLASTIC"/>
    <property type="match status" value="1"/>
</dbReference>
<dbReference type="HAMAP" id="MF_00131">
    <property type="entry name" value="Trp_synth_alpha"/>
    <property type="match status" value="1"/>
</dbReference>
<evidence type="ECO:0000256" key="8">
    <source>
        <dbReference type="HAMAP-Rule" id="MF_00131"/>
    </source>
</evidence>
<dbReference type="EC" id="4.2.1.20" evidence="8"/>
<dbReference type="Pfam" id="PF00290">
    <property type="entry name" value="Trp_syntA"/>
    <property type="match status" value="1"/>
</dbReference>
<organism evidence="10 11">
    <name type="scientific">Nocardioides lentus</name>
    <dbReference type="NCBI Taxonomy" id="338077"/>
    <lineage>
        <taxon>Bacteria</taxon>
        <taxon>Bacillati</taxon>
        <taxon>Actinomycetota</taxon>
        <taxon>Actinomycetes</taxon>
        <taxon>Propionibacteriales</taxon>
        <taxon>Nocardioidaceae</taxon>
        <taxon>Nocardioides</taxon>
    </lineage>
</organism>
<evidence type="ECO:0000256" key="4">
    <source>
        <dbReference type="ARBA" id="ARBA00022822"/>
    </source>
</evidence>
<proteinExistence type="inferred from homology"/>
<dbReference type="InterPro" id="IPR011060">
    <property type="entry name" value="RibuloseP-bd_barrel"/>
</dbReference>
<dbReference type="NCBIfam" id="TIGR00262">
    <property type="entry name" value="trpA"/>
    <property type="match status" value="1"/>
</dbReference>
<feature type="active site" description="Proton acceptor" evidence="8">
    <location>
        <position position="55"/>
    </location>
</feature>
<comment type="caution">
    <text evidence="10">The sequence shown here is derived from an EMBL/GenBank/DDBJ whole genome shotgun (WGS) entry which is preliminary data.</text>
</comment>
<name>A0ABP5AF33_9ACTN</name>
<dbReference type="SUPFAM" id="SSF51366">
    <property type="entry name" value="Ribulose-phoshate binding barrel"/>
    <property type="match status" value="1"/>
</dbReference>
<dbReference type="InterPro" id="IPR013785">
    <property type="entry name" value="Aldolase_TIM"/>
</dbReference>
<keyword evidence="4 8" id="KW-0822">Tryptophan biosynthesis</keyword>
<dbReference type="PANTHER" id="PTHR43406">
    <property type="entry name" value="TRYPTOPHAN SYNTHASE, ALPHA CHAIN"/>
    <property type="match status" value="1"/>
</dbReference>
<comment type="function">
    <text evidence="8">The alpha subunit is responsible for the aldol cleavage of indoleglycerol phosphate to indole and glyceraldehyde 3-phosphate.</text>
</comment>
<comment type="catalytic activity">
    <reaction evidence="7 8">
        <text>(1S,2R)-1-C-(indol-3-yl)glycerol 3-phosphate + L-serine = D-glyceraldehyde 3-phosphate + L-tryptophan + H2O</text>
        <dbReference type="Rhea" id="RHEA:10532"/>
        <dbReference type="ChEBI" id="CHEBI:15377"/>
        <dbReference type="ChEBI" id="CHEBI:33384"/>
        <dbReference type="ChEBI" id="CHEBI:57912"/>
        <dbReference type="ChEBI" id="CHEBI:58866"/>
        <dbReference type="ChEBI" id="CHEBI:59776"/>
        <dbReference type="EC" id="4.2.1.20"/>
    </reaction>
</comment>
<dbReference type="InterPro" id="IPR018204">
    <property type="entry name" value="Trp_synthase_alpha_AS"/>
</dbReference>
<evidence type="ECO:0000313" key="10">
    <source>
        <dbReference type="EMBL" id="GAA1911648.1"/>
    </source>
</evidence>
<keyword evidence="3 8" id="KW-0028">Amino-acid biosynthesis</keyword>
<accession>A0ABP5AF33</accession>
<dbReference type="InterPro" id="IPR002028">
    <property type="entry name" value="Trp_synthase_suA"/>
</dbReference>
<sequence>MSVTTAAQTTAAAFARARAEDRAVLIGFLPAGFPDVATSVRAMTAMVEAGVDVVEVGLPYTDPVLDGPVIQAAAQQALENGCRTGEVLDIVGEVAATGAPTLVMTYWNPVLAHGVEHFADRMVAAGGAGLITPDLTPDHGRDWSAAADERGLDKVFLVAPSSTDVRVASTAAACRGFVYATAVMGVTGARATTSGLAGPLVARTRAVTDTPVGVGLGVSNGDQAAEVASYADAVIVGSAFVRCLLDAPDTESGLAALRDVAADLAEGVRRRG</sequence>
<evidence type="ECO:0000256" key="6">
    <source>
        <dbReference type="ARBA" id="ARBA00023239"/>
    </source>
</evidence>
<comment type="pathway">
    <text evidence="1 8">Amino-acid biosynthesis; L-tryptophan biosynthesis; L-tryptophan from chorismate: step 5/5.</text>
</comment>
<dbReference type="EMBL" id="BAAAMY010000002">
    <property type="protein sequence ID" value="GAA1911648.1"/>
    <property type="molecule type" value="Genomic_DNA"/>
</dbReference>